<feature type="transmembrane region" description="Helical" evidence="5">
    <location>
        <begin position="146"/>
        <end position="168"/>
    </location>
</feature>
<evidence type="ECO:0000256" key="4">
    <source>
        <dbReference type="ARBA" id="ARBA00023136"/>
    </source>
</evidence>
<dbReference type="Gene3D" id="1.20.1250.20">
    <property type="entry name" value="MFS general substrate transporter like domains"/>
    <property type="match status" value="1"/>
</dbReference>
<dbReference type="PRINTS" id="PR01036">
    <property type="entry name" value="TCRTETB"/>
</dbReference>
<feature type="transmembrane region" description="Helical" evidence="5">
    <location>
        <begin position="238"/>
        <end position="256"/>
    </location>
</feature>
<organism evidence="7 8">
    <name type="scientific">Pyrrhoderma noxium</name>
    <dbReference type="NCBI Taxonomy" id="2282107"/>
    <lineage>
        <taxon>Eukaryota</taxon>
        <taxon>Fungi</taxon>
        <taxon>Dikarya</taxon>
        <taxon>Basidiomycota</taxon>
        <taxon>Agaricomycotina</taxon>
        <taxon>Agaricomycetes</taxon>
        <taxon>Hymenochaetales</taxon>
        <taxon>Hymenochaetaceae</taxon>
        <taxon>Pyrrhoderma</taxon>
    </lineage>
</organism>
<keyword evidence="8" id="KW-1185">Reference proteome</keyword>
<dbReference type="PANTHER" id="PTHR23501">
    <property type="entry name" value="MAJOR FACILITATOR SUPERFAMILY"/>
    <property type="match status" value="1"/>
</dbReference>
<dbReference type="OrthoDB" id="3437016at2759"/>
<evidence type="ECO:0000256" key="2">
    <source>
        <dbReference type="ARBA" id="ARBA00022692"/>
    </source>
</evidence>
<protein>
    <submittedName>
        <fullName evidence="7">MFS general substrate transporter</fullName>
    </submittedName>
</protein>
<feature type="domain" description="Major facilitator superfamily (MFS) profile" evidence="6">
    <location>
        <begin position="110"/>
        <end position="545"/>
    </location>
</feature>
<reference evidence="7 8" key="1">
    <citation type="journal article" date="2017" name="Mol. Ecol.">
        <title>Comparative and population genomic landscape of Phellinus noxius: A hypervariable fungus causing root rot in trees.</title>
        <authorList>
            <person name="Chung C.L."/>
            <person name="Lee T.J."/>
            <person name="Akiba M."/>
            <person name="Lee H.H."/>
            <person name="Kuo T.H."/>
            <person name="Liu D."/>
            <person name="Ke H.M."/>
            <person name="Yokoi T."/>
            <person name="Roa M.B."/>
            <person name="Lu M.J."/>
            <person name="Chang Y.Y."/>
            <person name="Ann P.J."/>
            <person name="Tsai J.N."/>
            <person name="Chen C.Y."/>
            <person name="Tzean S.S."/>
            <person name="Ota Y."/>
            <person name="Hattori T."/>
            <person name="Sahashi N."/>
            <person name="Liou R.F."/>
            <person name="Kikuchi T."/>
            <person name="Tsai I.J."/>
        </authorList>
    </citation>
    <scope>NUCLEOTIDE SEQUENCE [LARGE SCALE GENOMIC DNA]</scope>
    <source>
        <strain evidence="7 8">FFPRI411160</strain>
    </source>
</reference>
<feature type="transmembrane region" description="Helical" evidence="5">
    <location>
        <begin position="262"/>
        <end position="284"/>
    </location>
</feature>
<keyword evidence="4 5" id="KW-0472">Membrane</keyword>
<dbReference type="Pfam" id="PF07690">
    <property type="entry name" value="MFS_1"/>
    <property type="match status" value="1"/>
</dbReference>
<dbReference type="PROSITE" id="PS50850">
    <property type="entry name" value="MFS"/>
    <property type="match status" value="1"/>
</dbReference>
<dbReference type="GO" id="GO:0022857">
    <property type="term" value="F:transmembrane transporter activity"/>
    <property type="evidence" value="ECO:0007669"/>
    <property type="project" value="InterPro"/>
</dbReference>
<evidence type="ECO:0000256" key="1">
    <source>
        <dbReference type="ARBA" id="ARBA00004141"/>
    </source>
</evidence>
<feature type="transmembrane region" description="Helical" evidence="5">
    <location>
        <begin position="474"/>
        <end position="495"/>
    </location>
</feature>
<dbReference type="InterPro" id="IPR020846">
    <property type="entry name" value="MFS_dom"/>
</dbReference>
<feature type="transmembrane region" description="Helical" evidence="5">
    <location>
        <begin position="304"/>
        <end position="328"/>
    </location>
</feature>
<feature type="transmembrane region" description="Helical" evidence="5">
    <location>
        <begin position="381"/>
        <end position="401"/>
    </location>
</feature>
<dbReference type="EMBL" id="NBII01000005">
    <property type="protein sequence ID" value="PAV18467.1"/>
    <property type="molecule type" value="Genomic_DNA"/>
</dbReference>
<name>A0A286UFW0_9AGAM</name>
<keyword evidence="3 5" id="KW-1133">Transmembrane helix</keyword>
<dbReference type="InterPro" id="IPR011701">
    <property type="entry name" value="MFS"/>
</dbReference>
<dbReference type="InterPro" id="IPR036259">
    <property type="entry name" value="MFS_trans_sf"/>
</dbReference>
<feature type="transmembrane region" description="Helical" evidence="5">
    <location>
        <begin position="180"/>
        <end position="201"/>
    </location>
</feature>
<dbReference type="STRING" id="2282107.A0A286UFW0"/>
<feature type="transmembrane region" description="Helical" evidence="5">
    <location>
        <begin position="413"/>
        <end position="431"/>
    </location>
</feature>
<feature type="transmembrane region" description="Helical" evidence="5">
    <location>
        <begin position="348"/>
        <end position="369"/>
    </location>
</feature>
<accession>A0A286UFW0</accession>
<comment type="caution">
    <text evidence="7">The sequence shown here is derived from an EMBL/GenBank/DDBJ whole genome shotgun (WGS) entry which is preliminary data.</text>
</comment>
<evidence type="ECO:0000313" key="8">
    <source>
        <dbReference type="Proteomes" id="UP000217199"/>
    </source>
</evidence>
<evidence type="ECO:0000256" key="5">
    <source>
        <dbReference type="SAM" id="Phobius"/>
    </source>
</evidence>
<sequence>MDAKIKIDTTLLFELIFSDKVDIFTLKTSSPPRVHVDLPRTGFSFDEPFNPYEDMSFIPNTSVLVPKNRSGDTMNNEKALPRNSSPEYYDSNSTLLEVNLPPRDAKFWMCIVALMLSSFLVVLDVSGLSTALPDIVNDLHGTEFEWIGSAYALASTAFLPLSGGLAQVFGRKPVLLSQVLLFAVGSAICGAASSMNILIAGRTIQGIGAGGISSLTQIIISDLVPLHERGTFNGLISLAYGLGSGFSPLLSGALAQAGQWRWFFYMNLPLAVITGFIIIVFLDVRAPKLPIKEKLLSLDWLGNFLVVVSTTQVVLALTWGFFIFEFYVPKTPLVPFEVLSSRTGISGYIQSFFGNFYLFSVIYYLPLYFQACKLSSPIKSGVEVLPTAFGILVFALIAGISIVKTGAYRPQLWLSWCFLMLSAGLMSTVGADTSTSNSIGFQVLMSVGHGILQGSPTFPILAPIDASLSANALAFFMFIRFFSQTWGITIGGAIVKNALDNKLPTEVIKSLPSGTSIVYSLVQAIPNLEEPLQSTLPLGSSQAYS</sequence>
<evidence type="ECO:0000259" key="6">
    <source>
        <dbReference type="PROSITE" id="PS50850"/>
    </source>
</evidence>
<evidence type="ECO:0000313" key="7">
    <source>
        <dbReference type="EMBL" id="PAV18467.1"/>
    </source>
</evidence>
<comment type="subcellular location">
    <subcellularLocation>
        <location evidence="1">Membrane</location>
        <topology evidence="1">Multi-pass membrane protein</topology>
    </subcellularLocation>
</comment>
<dbReference type="InParanoid" id="A0A286UFW0"/>
<dbReference type="Proteomes" id="UP000217199">
    <property type="component" value="Unassembled WGS sequence"/>
</dbReference>
<dbReference type="AlphaFoldDB" id="A0A286UFW0"/>
<dbReference type="SUPFAM" id="SSF103473">
    <property type="entry name" value="MFS general substrate transporter"/>
    <property type="match status" value="1"/>
</dbReference>
<feature type="transmembrane region" description="Helical" evidence="5">
    <location>
        <begin position="107"/>
        <end position="126"/>
    </location>
</feature>
<dbReference type="PANTHER" id="PTHR23501:SF102">
    <property type="entry name" value="DRUG TRANSPORTER, PUTATIVE (AFU_ORTHOLOGUE AFUA_3G08530)-RELATED"/>
    <property type="match status" value="1"/>
</dbReference>
<proteinExistence type="predicted"/>
<gene>
    <name evidence="7" type="ORF">PNOK_0530900</name>
</gene>
<dbReference type="CDD" id="cd17502">
    <property type="entry name" value="MFS_Azr1_MDR_like"/>
    <property type="match status" value="1"/>
</dbReference>
<dbReference type="GO" id="GO:0005886">
    <property type="term" value="C:plasma membrane"/>
    <property type="evidence" value="ECO:0007669"/>
    <property type="project" value="TreeGrafter"/>
</dbReference>
<evidence type="ECO:0000256" key="3">
    <source>
        <dbReference type="ARBA" id="ARBA00022989"/>
    </source>
</evidence>
<keyword evidence="2 5" id="KW-0812">Transmembrane</keyword>